<evidence type="ECO:0000313" key="3">
    <source>
        <dbReference type="Proteomes" id="UP000199611"/>
    </source>
</evidence>
<dbReference type="RefSeq" id="WP_093394611.1">
    <property type="nucleotide sequence ID" value="NZ_FOUU01000004.1"/>
</dbReference>
<dbReference type="STRING" id="39841.SAMN05660836_01443"/>
<dbReference type="PROSITE" id="PS51379">
    <property type="entry name" value="4FE4S_FER_2"/>
    <property type="match status" value="2"/>
</dbReference>
<reference evidence="2 3" key="1">
    <citation type="submission" date="2016-10" db="EMBL/GenBank/DDBJ databases">
        <authorList>
            <person name="de Groot N.N."/>
        </authorList>
    </citation>
    <scope>NUCLEOTIDE SEQUENCE [LARGE SCALE GENOMIC DNA]</scope>
    <source>
        <strain evidence="2 3">DSM 9990</strain>
    </source>
</reference>
<dbReference type="AlphaFoldDB" id="A0A1I4TPC6"/>
<evidence type="ECO:0000313" key="2">
    <source>
        <dbReference type="EMBL" id="SFM78608.1"/>
    </source>
</evidence>
<organism evidence="2 3">
    <name type="scientific">Thermodesulforhabdus norvegica</name>
    <dbReference type="NCBI Taxonomy" id="39841"/>
    <lineage>
        <taxon>Bacteria</taxon>
        <taxon>Pseudomonadati</taxon>
        <taxon>Thermodesulfobacteriota</taxon>
        <taxon>Syntrophobacteria</taxon>
        <taxon>Syntrophobacterales</taxon>
        <taxon>Thermodesulforhabdaceae</taxon>
        <taxon>Thermodesulforhabdus</taxon>
    </lineage>
</organism>
<sequence>MKGLKIDLEKCIGCRACSVSCTEGLISLKDADGYRVLSFPGRCPVEQCRICRDLCPTQALEVTEKLSDERVECKFPLVACKSCGSYFATLNMVEHVRKTLAHIDTAETGWILLCGACRKELSLVA</sequence>
<dbReference type="Gene3D" id="3.30.70.20">
    <property type="match status" value="1"/>
</dbReference>
<dbReference type="EMBL" id="FOUU01000004">
    <property type="protein sequence ID" value="SFM78608.1"/>
    <property type="molecule type" value="Genomic_DNA"/>
</dbReference>
<feature type="domain" description="4Fe-4S ferredoxin-type" evidence="1">
    <location>
        <begin position="2"/>
        <end position="31"/>
    </location>
</feature>
<proteinExistence type="predicted"/>
<accession>A0A1I4TPC6</accession>
<dbReference type="Pfam" id="PF12838">
    <property type="entry name" value="Fer4_7"/>
    <property type="match status" value="1"/>
</dbReference>
<keyword evidence="3" id="KW-1185">Reference proteome</keyword>
<evidence type="ECO:0000259" key="1">
    <source>
        <dbReference type="PROSITE" id="PS51379"/>
    </source>
</evidence>
<protein>
    <submittedName>
        <fullName evidence="2">4Fe-4S binding domain-containing protein</fullName>
    </submittedName>
</protein>
<gene>
    <name evidence="2" type="ORF">SAMN05660836_01443</name>
</gene>
<dbReference type="InterPro" id="IPR017896">
    <property type="entry name" value="4Fe4S_Fe-S-bd"/>
</dbReference>
<dbReference type="SUPFAM" id="SSF54862">
    <property type="entry name" value="4Fe-4S ferredoxins"/>
    <property type="match status" value="1"/>
</dbReference>
<feature type="domain" description="4Fe-4S ferredoxin-type" evidence="1">
    <location>
        <begin position="34"/>
        <end position="65"/>
    </location>
</feature>
<name>A0A1I4TPC6_9BACT</name>
<dbReference type="Proteomes" id="UP000199611">
    <property type="component" value="Unassembled WGS sequence"/>
</dbReference>